<reference evidence="2 3" key="1">
    <citation type="submission" date="2016-10" db="EMBL/GenBank/DDBJ databases">
        <authorList>
            <person name="de Groot N.N."/>
        </authorList>
    </citation>
    <scope>NUCLEOTIDE SEQUENCE [LARGE SCALE GENOMIC DNA]</scope>
    <source>
        <strain evidence="2 3">DSM 19803</strain>
    </source>
</reference>
<accession>A0A1G7TWG9</accession>
<gene>
    <name evidence="2" type="ORF">SAMN04488027_101104</name>
</gene>
<keyword evidence="1" id="KW-0472">Membrane</keyword>
<dbReference type="OrthoDB" id="1362378at2"/>
<protein>
    <submittedName>
        <fullName evidence="2">Uncharacterized protein</fullName>
    </submittedName>
</protein>
<evidence type="ECO:0000256" key="1">
    <source>
        <dbReference type="SAM" id="Phobius"/>
    </source>
</evidence>
<dbReference type="RefSeq" id="WP_093364212.1">
    <property type="nucleotide sequence ID" value="NZ_FNCW01000001.1"/>
</dbReference>
<proteinExistence type="predicted"/>
<sequence>MIKKEVAIGFLIGIAANLAGMFLYISLVMQKEFETVLNKASEEGLLGSIIALGAILNFLPFFVFIRKKQDYRARGVLIATILSAIVILITKFL</sequence>
<keyword evidence="3" id="KW-1185">Reference proteome</keyword>
<feature type="transmembrane region" description="Helical" evidence="1">
    <location>
        <begin position="76"/>
        <end position="92"/>
    </location>
</feature>
<dbReference type="AlphaFoldDB" id="A0A1G7TWG9"/>
<feature type="transmembrane region" description="Helical" evidence="1">
    <location>
        <begin position="45"/>
        <end position="64"/>
    </location>
</feature>
<organism evidence="2 3">
    <name type="scientific">Psychroflexus sediminis</name>
    <dbReference type="NCBI Taxonomy" id="470826"/>
    <lineage>
        <taxon>Bacteria</taxon>
        <taxon>Pseudomonadati</taxon>
        <taxon>Bacteroidota</taxon>
        <taxon>Flavobacteriia</taxon>
        <taxon>Flavobacteriales</taxon>
        <taxon>Flavobacteriaceae</taxon>
        <taxon>Psychroflexus</taxon>
    </lineage>
</organism>
<evidence type="ECO:0000313" key="2">
    <source>
        <dbReference type="EMBL" id="SDG39665.1"/>
    </source>
</evidence>
<dbReference type="Proteomes" id="UP000199296">
    <property type="component" value="Unassembled WGS sequence"/>
</dbReference>
<dbReference type="EMBL" id="FNCW01000001">
    <property type="protein sequence ID" value="SDG39665.1"/>
    <property type="molecule type" value="Genomic_DNA"/>
</dbReference>
<evidence type="ECO:0000313" key="3">
    <source>
        <dbReference type="Proteomes" id="UP000199296"/>
    </source>
</evidence>
<dbReference type="STRING" id="470826.SAMN04488027_101104"/>
<feature type="transmembrane region" description="Helical" evidence="1">
    <location>
        <begin position="7"/>
        <end position="25"/>
    </location>
</feature>
<keyword evidence="1" id="KW-0812">Transmembrane</keyword>
<keyword evidence="1" id="KW-1133">Transmembrane helix</keyword>
<name>A0A1G7TWG9_9FLAO</name>